<evidence type="ECO:0000313" key="2">
    <source>
        <dbReference type="Proteomes" id="UP000196708"/>
    </source>
</evidence>
<sequence length="222" mass="24720">MSVDMAMPAEMVRATSVAPRSTMPSILSDIYQPENNIAIWQRTLSSEMTAHIKNMLQEGQPLALVQSVTPANAAEWIRNRLSDYECAEALGEDIGLIVDMFCCLFDLQQVGLRLTALDKPMCPKFHVDQIPCRLVTTYVGSATEWLRNDDVDRRKLGAGAQGMADHLSGLFDNEQRINQMQSGDVALLKGGGWEGNEQMGLVHRSPELISNERRLLLTLDFI</sequence>
<dbReference type="Proteomes" id="UP000196708">
    <property type="component" value="Chromosome 1"/>
</dbReference>
<dbReference type="AlphaFoldDB" id="A0A1Z2SEM3"/>
<proteinExistence type="predicted"/>
<name>A0A1Z2SEM3_VIBGA</name>
<dbReference type="OrthoDB" id="5342505at2"/>
<accession>A0A1Z2SEM3</accession>
<dbReference type="RefSeq" id="WP_088133778.1">
    <property type="nucleotide sequence ID" value="NZ_CP018835.1"/>
</dbReference>
<dbReference type="EMBL" id="CP018835">
    <property type="protein sequence ID" value="ASA55605.1"/>
    <property type="molecule type" value="Genomic_DNA"/>
</dbReference>
<organism evidence="1 2">
    <name type="scientific">Vibrio gazogenes</name>
    <dbReference type="NCBI Taxonomy" id="687"/>
    <lineage>
        <taxon>Bacteria</taxon>
        <taxon>Pseudomonadati</taxon>
        <taxon>Pseudomonadota</taxon>
        <taxon>Gammaproteobacteria</taxon>
        <taxon>Vibrionales</taxon>
        <taxon>Vibrionaceae</taxon>
        <taxon>Vibrio</taxon>
    </lineage>
</organism>
<protein>
    <submittedName>
        <fullName evidence="1">Succinylglutamate desuccinylase</fullName>
    </submittedName>
</protein>
<gene>
    <name evidence="1" type="ORF">BSQ33_07785</name>
</gene>
<dbReference type="KEGG" id="vga:BSQ33_07785"/>
<evidence type="ECO:0000313" key="1">
    <source>
        <dbReference type="EMBL" id="ASA55605.1"/>
    </source>
</evidence>
<dbReference type="InterPro" id="IPR014955">
    <property type="entry name" value="DUF1826"/>
</dbReference>
<dbReference type="Pfam" id="PF08856">
    <property type="entry name" value="DUF1826"/>
    <property type="match status" value="1"/>
</dbReference>
<reference evidence="1 2" key="1">
    <citation type="submission" date="2016-12" db="EMBL/GenBank/DDBJ databases">
        <authorList>
            <person name="Song W.-J."/>
            <person name="Kurnit D.M."/>
        </authorList>
    </citation>
    <scope>NUCLEOTIDE SEQUENCE [LARGE SCALE GENOMIC DNA]</scope>
    <source>
        <strain evidence="1 2">ATCC 43942</strain>
    </source>
</reference>